<feature type="binding site" evidence="8">
    <location>
        <position position="137"/>
    </location>
    <ligand>
        <name>Zn(2+)</name>
        <dbReference type="ChEBI" id="CHEBI:29105"/>
    </ligand>
</feature>
<gene>
    <name evidence="10" type="ORF">SYNTR_0432</name>
</gene>
<keyword evidence="9" id="KW-0408">Iron</keyword>
<dbReference type="EMBL" id="CP046457">
    <property type="protein sequence ID" value="QGT99025.1"/>
    <property type="molecule type" value="Genomic_DNA"/>
</dbReference>
<feature type="binding site" evidence="9">
    <location>
        <position position="129"/>
    </location>
    <ligand>
        <name>Fe cation</name>
        <dbReference type="ChEBI" id="CHEBI:24875"/>
    </ligand>
</feature>
<keyword evidence="3 8" id="KW-0479">Metal-binding</keyword>
<keyword evidence="11" id="KW-1185">Reference proteome</keyword>
<dbReference type="GO" id="GO:1900376">
    <property type="term" value="P:regulation of secondary metabolite biosynthetic process"/>
    <property type="evidence" value="ECO:0007669"/>
    <property type="project" value="TreeGrafter"/>
</dbReference>
<evidence type="ECO:0000256" key="2">
    <source>
        <dbReference type="ARBA" id="ARBA00022491"/>
    </source>
</evidence>
<evidence type="ECO:0000256" key="7">
    <source>
        <dbReference type="ARBA" id="ARBA00023163"/>
    </source>
</evidence>
<evidence type="ECO:0000256" key="4">
    <source>
        <dbReference type="ARBA" id="ARBA00022833"/>
    </source>
</evidence>
<reference evidence="11" key="1">
    <citation type="journal article" date="2019" name="Microbiology">
        <title>Complete Genome Sequence of an Uncultured Bacterium of the Candidate Phylum Bipolaricaulota.</title>
        <authorList>
            <person name="Kadnikov V.V."/>
            <person name="Mardanov A.V."/>
            <person name="Beletsky A.V."/>
            <person name="Frank Y.A."/>
            <person name="Karnachuk O.V."/>
            <person name="Ravin N.V."/>
        </authorList>
    </citation>
    <scope>NUCLEOTIDE SEQUENCE [LARGE SCALE GENOMIC DNA]</scope>
</reference>
<keyword evidence="5" id="KW-0805">Transcription regulation</keyword>
<keyword evidence="4 8" id="KW-0862">Zinc</keyword>
<dbReference type="GO" id="GO:0000976">
    <property type="term" value="F:transcription cis-regulatory region binding"/>
    <property type="evidence" value="ECO:0007669"/>
    <property type="project" value="TreeGrafter"/>
</dbReference>
<evidence type="ECO:0000256" key="3">
    <source>
        <dbReference type="ARBA" id="ARBA00022723"/>
    </source>
</evidence>
<feature type="binding site" evidence="8">
    <location>
        <position position="98"/>
    </location>
    <ligand>
        <name>Zn(2+)</name>
        <dbReference type="ChEBI" id="CHEBI:29105"/>
    </ligand>
</feature>
<evidence type="ECO:0000256" key="1">
    <source>
        <dbReference type="ARBA" id="ARBA00007957"/>
    </source>
</evidence>
<comment type="similarity">
    <text evidence="1">Belongs to the Fur family.</text>
</comment>
<dbReference type="CDD" id="cd07153">
    <property type="entry name" value="Fur_like"/>
    <property type="match status" value="1"/>
</dbReference>
<dbReference type="PANTHER" id="PTHR33202:SF7">
    <property type="entry name" value="FERRIC UPTAKE REGULATION PROTEIN"/>
    <property type="match status" value="1"/>
</dbReference>
<keyword evidence="7" id="KW-0804">Transcription</keyword>
<dbReference type="RefSeq" id="WP_156202961.1">
    <property type="nucleotide sequence ID" value="NZ_CP046457.1"/>
</dbReference>
<dbReference type="GO" id="GO:0008270">
    <property type="term" value="F:zinc ion binding"/>
    <property type="evidence" value="ECO:0007669"/>
    <property type="project" value="TreeGrafter"/>
</dbReference>
<dbReference type="Gene3D" id="3.30.1490.190">
    <property type="match status" value="1"/>
</dbReference>
<evidence type="ECO:0000256" key="8">
    <source>
        <dbReference type="PIRSR" id="PIRSR602481-1"/>
    </source>
</evidence>
<accession>A0A6I6DCJ0</accession>
<proteinExistence type="inferred from homology"/>
<keyword evidence="6" id="KW-0238">DNA-binding</keyword>
<dbReference type="InterPro" id="IPR043135">
    <property type="entry name" value="Fur_C"/>
</dbReference>
<protein>
    <submittedName>
        <fullName evidence="10">Ferric uptake regulation protein FUR</fullName>
    </submittedName>
</protein>
<dbReference type="GO" id="GO:0003700">
    <property type="term" value="F:DNA-binding transcription factor activity"/>
    <property type="evidence" value="ECO:0007669"/>
    <property type="project" value="InterPro"/>
</dbReference>
<feature type="binding site" evidence="8">
    <location>
        <position position="140"/>
    </location>
    <ligand>
        <name>Zn(2+)</name>
        <dbReference type="ChEBI" id="CHEBI:29105"/>
    </ligand>
</feature>
<dbReference type="PANTHER" id="PTHR33202">
    <property type="entry name" value="ZINC UPTAKE REGULATION PROTEIN"/>
    <property type="match status" value="1"/>
</dbReference>
<feature type="binding site" evidence="8">
    <location>
        <position position="101"/>
    </location>
    <ligand>
        <name>Zn(2+)</name>
        <dbReference type="ChEBI" id="CHEBI:29105"/>
    </ligand>
</feature>
<name>A0A6I6DCJ0_9FIRM</name>
<dbReference type="KEGG" id="salq:SYNTR_0432"/>
<evidence type="ECO:0000313" key="11">
    <source>
        <dbReference type="Proteomes" id="UP000426444"/>
    </source>
</evidence>
<dbReference type="FunFam" id="1.10.10.10:FF:000051">
    <property type="entry name" value="Fur family transcriptional regulator"/>
    <property type="match status" value="1"/>
</dbReference>
<sequence length="142" mass="16661">MTKEDVISKKLENNNYKLTQQRATVLDVMYENKGKHLSAEDVLLKSKQKMPNIGIATVYRTLERLASLEVVYKTMFDEGKYRYELCEDENHQHHHIICMDCGNISEVEEDLLNNLESHLEKKGYKIVDHDLKFYGYCPDCNK</sequence>
<comment type="cofactor">
    <cofactor evidence="8">
        <name>Zn(2+)</name>
        <dbReference type="ChEBI" id="CHEBI:29105"/>
    </cofactor>
    <text evidence="8">Binds 1 zinc ion per subunit.</text>
</comment>
<evidence type="ECO:0000256" key="5">
    <source>
        <dbReference type="ARBA" id="ARBA00023015"/>
    </source>
</evidence>
<dbReference type="InterPro" id="IPR002481">
    <property type="entry name" value="FUR"/>
</dbReference>
<evidence type="ECO:0000313" key="10">
    <source>
        <dbReference type="EMBL" id="QGT99025.1"/>
    </source>
</evidence>
<dbReference type="OrthoDB" id="8659436at2"/>
<dbReference type="Proteomes" id="UP000426444">
    <property type="component" value="Chromosome"/>
</dbReference>
<dbReference type="InterPro" id="IPR036388">
    <property type="entry name" value="WH-like_DNA-bd_sf"/>
</dbReference>
<evidence type="ECO:0000256" key="9">
    <source>
        <dbReference type="PIRSR" id="PIRSR602481-2"/>
    </source>
</evidence>
<dbReference type="InterPro" id="IPR036390">
    <property type="entry name" value="WH_DNA-bd_sf"/>
</dbReference>
<dbReference type="AlphaFoldDB" id="A0A6I6DCJ0"/>
<dbReference type="SUPFAM" id="SSF46785">
    <property type="entry name" value="Winged helix' DNA-binding domain"/>
    <property type="match status" value="1"/>
</dbReference>
<dbReference type="Gene3D" id="1.10.10.10">
    <property type="entry name" value="Winged helix-like DNA-binding domain superfamily/Winged helix DNA-binding domain"/>
    <property type="match status" value="1"/>
</dbReference>
<dbReference type="Pfam" id="PF01475">
    <property type="entry name" value="FUR"/>
    <property type="match status" value="1"/>
</dbReference>
<comment type="cofactor">
    <cofactor evidence="9">
        <name>Mn(2+)</name>
        <dbReference type="ChEBI" id="CHEBI:29035"/>
    </cofactor>
    <cofactor evidence="9">
        <name>Fe(2+)</name>
        <dbReference type="ChEBI" id="CHEBI:29033"/>
    </cofactor>
    <text evidence="9">Binds 1 Mn(2+) or Fe(2+) ion per subunit.</text>
</comment>
<evidence type="ECO:0000256" key="6">
    <source>
        <dbReference type="ARBA" id="ARBA00023125"/>
    </source>
</evidence>
<dbReference type="GO" id="GO:0045892">
    <property type="term" value="P:negative regulation of DNA-templated transcription"/>
    <property type="evidence" value="ECO:0007669"/>
    <property type="project" value="TreeGrafter"/>
</dbReference>
<organism evidence="10 11">
    <name type="scientific">Candidatus Syntrophocurvum alkaliphilum</name>
    <dbReference type="NCBI Taxonomy" id="2293317"/>
    <lineage>
        <taxon>Bacteria</taxon>
        <taxon>Bacillati</taxon>
        <taxon>Bacillota</taxon>
        <taxon>Clostridia</taxon>
        <taxon>Eubacteriales</taxon>
        <taxon>Syntrophomonadaceae</taxon>
        <taxon>Candidatus Syntrophocurvum</taxon>
    </lineage>
</organism>
<keyword evidence="2" id="KW-0678">Repressor</keyword>